<dbReference type="PANTHER" id="PTHR33495:SF2">
    <property type="entry name" value="ANTI-SIGMA FACTOR ANTAGONIST TM_1081-RELATED"/>
    <property type="match status" value="1"/>
</dbReference>
<accession>A0A1C6W1D9</accession>
<feature type="compositionally biased region" description="Basic and acidic residues" evidence="1">
    <location>
        <begin position="118"/>
        <end position="132"/>
    </location>
</feature>
<dbReference type="Pfam" id="PF13466">
    <property type="entry name" value="STAS_2"/>
    <property type="match status" value="1"/>
</dbReference>
<organism evidence="3 4">
    <name type="scientific">Micromonospora citrea</name>
    <dbReference type="NCBI Taxonomy" id="47855"/>
    <lineage>
        <taxon>Bacteria</taxon>
        <taxon>Bacillati</taxon>
        <taxon>Actinomycetota</taxon>
        <taxon>Actinomycetes</taxon>
        <taxon>Micromonosporales</taxon>
        <taxon>Micromonosporaceae</taxon>
        <taxon>Micromonospora</taxon>
    </lineage>
</organism>
<feature type="domain" description="STAS" evidence="2">
    <location>
        <begin position="20"/>
        <end position="117"/>
    </location>
</feature>
<evidence type="ECO:0000256" key="1">
    <source>
        <dbReference type="SAM" id="MobiDB-lite"/>
    </source>
</evidence>
<dbReference type="SUPFAM" id="SSF52091">
    <property type="entry name" value="SpoIIaa-like"/>
    <property type="match status" value="1"/>
</dbReference>
<evidence type="ECO:0000313" key="4">
    <source>
        <dbReference type="Proteomes" id="UP000199001"/>
    </source>
</evidence>
<gene>
    <name evidence="3" type="ORF">GA0070606_6064</name>
</gene>
<dbReference type="RefSeq" id="WP_091106522.1">
    <property type="nucleotide sequence ID" value="NZ_FMHZ01000002.1"/>
</dbReference>
<protein>
    <submittedName>
        <fullName evidence="3">Anti-sigma B factor antagonist</fullName>
    </submittedName>
</protein>
<dbReference type="OrthoDB" id="4249752at2"/>
<dbReference type="GO" id="GO:0043856">
    <property type="term" value="F:anti-sigma factor antagonist activity"/>
    <property type="evidence" value="ECO:0007669"/>
    <property type="project" value="TreeGrafter"/>
</dbReference>
<feature type="region of interest" description="Disordered" evidence="1">
    <location>
        <begin position="105"/>
        <end position="132"/>
    </location>
</feature>
<dbReference type="InterPro" id="IPR058548">
    <property type="entry name" value="MlaB-like_STAS"/>
</dbReference>
<sequence>MAAQLLTIDVTRLDAGRARLRLAGELDFDTAPELLTVTAELRRDGYAELLFDLSGVTLCDSSGLSAFVLLRRDAPGAVRLSGVSPHLQQLLDRTGMTELLARERPADGDVRTAMTELPARERPADGDVRQVG</sequence>
<dbReference type="InterPro" id="IPR036513">
    <property type="entry name" value="STAS_dom_sf"/>
</dbReference>
<dbReference type="STRING" id="47855.GA0070606_6064"/>
<proteinExistence type="predicted"/>
<evidence type="ECO:0000259" key="2">
    <source>
        <dbReference type="PROSITE" id="PS50801"/>
    </source>
</evidence>
<dbReference type="InterPro" id="IPR002645">
    <property type="entry name" value="STAS_dom"/>
</dbReference>
<keyword evidence="4" id="KW-1185">Reference proteome</keyword>
<dbReference type="PANTHER" id="PTHR33495">
    <property type="entry name" value="ANTI-SIGMA FACTOR ANTAGONIST TM_1081-RELATED-RELATED"/>
    <property type="match status" value="1"/>
</dbReference>
<evidence type="ECO:0000313" key="3">
    <source>
        <dbReference type="EMBL" id="SCL72351.1"/>
    </source>
</evidence>
<dbReference type="EMBL" id="FMHZ01000002">
    <property type="protein sequence ID" value="SCL72351.1"/>
    <property type="molecule type" value="Genomic_DNA"/>
</dbReference>
<name>A0A1C6W1D9_9ACTN</name>
<reference evidence="4" key="1">
    <citation type="submission" date="2016-06" db="EMBL/GenBank/DDBJ databases">
        <authorList>
            <person name="Varghese N."/>
            <person name="Submissions Spin"/>
        </authorList>
    </citation>
    <scope>NUCLEOTIDE SEQUENCE [LARGE SCALE GENOMIC DNA]</scope>
    <source>
        <strain evidence="4">DSM 43903</strain>
    </source>
</reference>
<dbReference type="PROSITE" id="PS50801">
    <property type="entry name" value="STAS"/>
    <property type="match status" value="1"/>
</dbReference>
<dbReference type="Gene3D" id="3.30.750.24">
    <property type="entry name" value="STAS domain"/>
    <property type="match status" value="1"/>
</dbReference>
<dbReference type="CDD" id="cd07043">
    <property type="entry name" value="STAS_anti-anti-sigma_factors"/>
    <property type="match status" value="1"/>
</dbReference>
<dbReference type="Proteomes" id="UP000199001">
    <property type="component" value="Unassembled WGS sequence"/>
</dbReference>
<dbReference type="AlphaFoldDB" id="A0A1C6W1D9"/>